<feature type="domain" description="DUF2470" evidence="2">
    <location>
        <begin position="12"/>
        <end position="92"/>
    </location>
</feature>
<gene>
    <name evidence="3" type="ORF">KLDO_g2716</name>
</gene>
<keyword evidence="1" id="KW-0812">Transmembrane</keyword>
<dbReference type="Pfam" id="PF10615">
    <property type="entry name" value="DUF2470"/>
    <property type="match status" value="1"/>
</dbReference>
<sequence>MSETETPAKGTSQSIIAHMNKDHKLALEDFLYAFGNVPITSQISSVRLKEFELDHMTILFQHAAIDFDIEKVIALDPPMDSFREARDRLVSMAKEAASKRGVSHVRINEMSYPRDIDEFLIITFAFVLPLVVYWKRGILRYFPLPQVVINFISKDAVLLPIIIGVMICHAAENYFLLRPRLNFHRVPTDFLIEWYFFGMLEGYPTVRRFNDLAYQRTH</sequence>
<accession>A0A0A8L8K4</accession>
<comment type="caution">
    <text evidence="3">The sequence shown here is derived from an EMBL/GenBank/DDBJ whole genome shotgun (WGS) entry which is preliminary data.</text>
</comment>
<keyword evidence="4" id="KW-1185">Reference proteome</keyword>
<dbReference type="PANTHER" id="PTHR37783:SF1">
    <property type="entry name" value="MEMBRANE PROTEIN, PUTATIVE (AFU_ORTHOLOGUE AFUA_1G04315)-RELATED"/>
    <property type="match status" value="1"/>
</dbReference>
<protein>
    <submittedName>
        <fullName evidence="3">WGS project CCBQ000000000 data, contig 00106</fullName>
    </submittedName>
</protein>
<dbReference type="PANTHER" id="PTHR37783">
    <property type="entry name" value="MEMBRANE PROTEIN, PUTATIVE (AFU_ORTHOLOGUE AFUA_1G04315)-RELATED"/>
    <property type="match status" value="1"/>
</dbReference>
<proteinExistence type="predicted"/>
<feature type="transmembrane region" description="Helical" evidence="1">
    <location>
        <begin position="156"/>
        <end position="177"/>
    </location>
</feature>
<feature type="transmembrane region" description="Helical" evidence="1">
    <location>
        <begin position="119"/>
        <end position="136"/>
    </location>
</feature>
<evidence type="ECO:0000259" key="2">
    <source>
        <dbReference type="Pfam" id="PF10615"/>
    </source>
</evidence>
<dbReference type="InterPro" id="IPR037119">
    <property type="entry name" value="Haem_oxidase_HugZ-like_sf"/>
</dbReference>
<dbReference type="EMBL" id="CCBQ010000037">
    <property type="protein sequence ID" value="CDO94452.1"/>
    <property type="molecule type" value="Genomic_DNA"/>
</dbReference>
<dbReference type="Proteomes" id="UP000031516">
    <property type="component" value="Unassembled WGS sequence"/>
</dbReference>
<dbReference type="AlphaFoldDB" id="A0A0A8L8K4"/>
<evidence type="ECO:0000313" key="3">
    <source>
        <dbReference type="EMBL" id="CDO94452.1"/>
    </source>
</evidence>
<dbReference type="InterPro" id="IPR019595">
    <property type="entry name" value="DUF2470"/>
</dbReference>
<evidence type="ECO:0000313" key="4">
    <source>
        <dbReference type="Proteomes" id="UP000031516"/>
    </source>
</evidence>
<dbReference type="OrthoDB" id="5553410at2759"/>
<reference evidence="3 4" key="1">
    <citation type="submission" date="2014-03" db="EMBL/GenBank/DDBJ databases">
        <title>The genome of Kluyveromyces dobzhanskii.</title>
        <authorList>
            <person name="Nystedt B."/>
            <person name="Astrom S."/>
        </authorList>
    </citation>
    <scope>NUCLEOTIDE SEQUENCE [LARGE SCALE GENOMIC DNA]</scope>
    <source>
        <strain evidence="3 4">CBS 2104</strain>
    </source>
</reference>
<keyword evidence="1" id="KW-0472">Membrane</keyword>
<dbReference type="Gene3D" id="3.20.180.10">
    <property type="entry name" value="PNP-oxidase-like"/>
    <property type="match status" value="1"/>
</dbReference>
<keyword evidence="1" id="KW-1133">Transmembrane helix</keyword>
<evidence type="ECO:0000256" key="1">
    <source>
        <dbReference type="SAM" id="Phobius"/>
    </source>
</evidence>
<name>A0A0A8L8K4_9SACH</name>
<organism evidence="3 4">
    <name type="scientific">Kluyveromyces dobzhanskii CBS 2104</name>
    <dbReference type="NCBI Taxonomy" id="1427455"/>
    <lineage>
        <taxon>Eukaryota</taxon>
        <taxon>Fungi</taxon>
        <taxon>Dikarya</taxon>
        <taxon>Ascomycota</taxon>
        <taxon>Saccharomycotina</taxon>
        <taxon>Saccharomycetes</taxon>
        <taxon>Saccharomycetales</taxon>
        <taxon>Saccharomycetaceae</taxon>
        <taxon>Kluyveromyces</taxon>
    </lineage>
</organism>